<dbReference type="GO" id="GO:0030424">
    <property type="term" value="C:axon"/>
    <property type="evidence" value="ECO:0007669"/>
    <property type="project" value="TreeGrafter"/>
</dbReference>
<name>A0A8T2PV46_9TELE</name>
<dbReference type="GO" id="GO:0007411">
    <property type="term" value="P:axon guidance"/>
    <property type="evidence" value="ECO:0007669"/>
    <property type="project" value="TreeGrafter"/>
</dbReference>
<dbReference type="InterPro" id="IPR000421">
    <property type="entry name" value="FA58C"/>
</dbReference>
<dbReference type="Gene3D" id="2.60.120.260">
    <property type="entry name" value="Galactose-binding domain-like"/>
    <property type="match status" value="2"/>
</dbReference>
<dbReference type="GO" id="GO:0005886">
    <property type="term" value="C:plasma membrane"/>
    <property type="evidence" value="ECO:0007669"/>
    <property type="project" value="TreeGrafter"/>
</dbReference>
<gene>
    <name evidence="3" type="ORF">JZ751_000022</name>
</gene>
<dbReference type="GO" id="GO:0051491">
    <property type="term" value="P:positive regulation of filopodium assembly"/>
    <property type="evidence" value="ECO:0007669"/>
    <property type="project" value="TreeGrafter"/>
</dbReference>
<dbReference type="PROSITE" id="PS01286">
    <property type="entry name" value="FA58C_2"/>
    <property type="match status" value="1"/>
</dbReference>
<dbReference type="GO" id="GO:0005021">
    <property type="term" value="F:vascular endothelial growth factor receptor activity"/>
    <property type="evidence" value="ECO:0007669"/>
    <property type="project" value="TreeGrafter"/>
</dbReference>
<keyword evidence="1" id="KW-1015">Disulfide bond</keyword>
<proteinExistence type="predicted"/>
<evidence type="ECO:0000256" key="1">
    <source>
        <dbReference type="ARBA" id="ARBA00023157"/>
    </source>
</evidence>
<dbReference type="GO" id="GO:0030947">
    <property type="term" value="P:regulation of vascular endothelial growth factor receptor signaling pathway"/>
    <property type="evidence" value="ECO:0007669"/>
    <property type="project" value="TreeGrafter"/>
</dbReference>
<protein>
    <recommendedName>
        <fullName evidence="2">F5/8 type C domain-containing protein</fullName>
    </recommendedName>
</protein>
<dbReference type="EMBL" id="JAFBMS010000001">
    <property type="protein sequence ID" value="KAG9355184.1"/>
    <property type="molecule type" value="Genomic_DNA"/>
</dbReference>
<dbReference type="GO" id="GO:0017154">
    <property type="term" value="F:semaphorin receptor activity"/>
    <property type="evidence" value="ECO:0007669"/>
    <property type="project" value="TreeGrafter"/>
</dbReference>
<reference evidence="3" key="1">
    <citation type="thesis" date="2021" institute="BYU ScholarsArchive" country="Provo, UT, USA">
        <title>Applications of and Algorithms for Genome Assembly and Genomic Analyses with an Emphasis on Marine Teleosts.</title>
        <authorList>
            <person name="Pickett B.D."/>
        </authorList>
    </citation>
    <scope>NUCLEOTIDE SEQUENCE</scope>
    <source>
        <strain evidence="3">HI-2016</strain>
    </source>
</reference>
<evidence type="ECO:0000259" key="2">
    <source>
        <dbReference type="PROSITE" id="PS01286"/>
    </source>
</evidence>
<dbReference type="GO" id="GO:0009611">
    <property type="term" value="P:response to wounding"/>
    <property type="evidence" value="ECO:0007669"/>
    <property type="project" value="TreeGrafter"/>
</dbReference>
<dbReference type="OrthoDB" id="6155811at2759"/>
<evidence type="ECO:0000313" key="3">
    <source>
        <dbReference type="EMBL" id="KAG9355184.1"/>
    </source>
</evidence>
<dbReference type="Proteomes" id="UP000824540">
    <property type="component" value="Unassembled WGS sequence"/>
</dbReference>
<dbReference type="InterPro" id="IPR050633">
    <property type="entry name" value="Neuropilin_MCO_CoagFactor"/>
</dbReference>
<evidence type="ECO:0000313" key="4">
    <source>
        <dbReference type="Proteomes" id="UP000824540"/>
    </source>
</evidence>
<dbReference type="PANTHER" id="PTHR46806">
    <property type="entry name" value="F5/8 TYPE C DOMAIN-CONTAINING PROTEIN"/>
    <property type="match status" value="1"/>
</dbReference>
<dbReference type="InterPro" id="IPR008979">
    <property type="entry name" value="Galactose-bd-like_sf"/>
</dbReference>
<dbReference type="AlphaFoldDB" id="A0A8T2PV46"/>
<accession>A0A8T2PV46</accession>
<dbReference type="Pfam" id="PF00754">
    <property type="entry name" value="F5_F8_type_C"/>
    <property type="match status" value="1"/>
</dbReference>
<dbReference type="SUPFAM" id="SSF49785">
    <property type="entry name" value="Galactose-binding domain-like"/>
    <property type="match status" value="1"/>
</dbReference>
<keyword evidence="4" id="KW-1185">Reference proteome</keyword>
<dbReference type="GO" id="GO:0038085">
    <property type="term" value="F:vascular endothelial growth factor binding"/>
    <property type="evidence" value="ECO:0007669"/>
    <property type="project" value="TreeGrafter"/>
</dbReference>
<organism evidence="3 4">
    <name type="scientific">Albula glossodonta</name>
    <name type="common">roundjaw bonefish</name>
    <dbReference type="NCBI Taxonomy" id="121402"/>
    <lineage>
        <taxon>Eukaryota</taxon>
        <taxon>Metazoa</taxon>
        <taxon>Chordata</taxon>
        <taxon>Craniata</taxon>
        <taxon>Vertebrata</taxon>
        <taxon>Euteleostomi</taxon>
        <taxon>Actinopterygii</taxon>
        <taxon>Neopterygii</taxon>
        <taxon>Teleostei</taxon>
        <taxon>Albuliformes</taxon>
        <taxon>Albulidae</taxon>
        <taxon>Albula</taxon>
    </lineage>
</organism>
<dbReference type="GO" id="GO:0001755">
    <property type="term" value="P:neural crest cell migration"/>
    <property type="evidence" value="ECO:0007669"/>
    <property type="project" value="TreeGrafter"/>
</dbReference>
<dbReference type="GO" id="GO:0001570">
    <property type="term" value="P:vasculogenesis"/>
    <property type="evidence" value="ECO:0007669"/>
    <property type="project" value="TreeGrafter"/>
</dbReference>
<dbReference type="GO" id="GO:0010595">
    <property type="term" value="P:positive regulation of endothelial cell migration"/>
    <property type="evidence" value="ECO:0007669"/>
    <property type="project" value="TreeGrafter"/>
</dbReference>
<dbReference type="GO" id="GO:0002040">
    <property type="term" value="P:sprouting angiogenesis"/>
    <property type="evidence" value="ECO:0007669"/>
    <property type="project" value="TreeGrafter"/>
</dbReference>
<dbReference type="PANTHER" id="PTHR46806:SF4">
    <property type="entry name" value="NEUROPILIN-1"/>
    <property type="match status" value="1"/>
</dbReference>
<dbReference type="GO" id="GO:0048010">
    <property type="term" value="P:vascular endothelial growth factor receptor signaling pathway"/>
    <property type="evidence" value="ECO:0007669"/>
    <property type="project" value="TreeGrafter"/>
</dbReference>
<dbReference type="GO" id="GO:0005925">
    <property type="term" value="C:focal adhesion"/>
    <property type="evidence" value="ECO:0007669"/>
    <property type="project" value="TreeGrafter"/>
</dbReference>
<comment type="caution">
    <text evidence="3">The sequence shown here is derived from an EMBL/GenBank/DDBJ whole genome shotgun (WGS) entry which is preliminary data.</text>
</comment>
<feature type="domain" description="F5/8 type C" evidence="2">
    <location>
        <begin position="123"/>
        <end position="139"/>
    </location>
</feature>
<sequence>MCCRVTTAVVNSSPPTCGVEIPAPELTLLGTVWTTVCPAECHAAVRQTAAEIRKYSLISLSGKERHETVDLGFLRNVLAIGTQGAISKETKRAYFVRSYKVDVSSNGEDWMPHTLTRYVRIRPLSWETGISMRFEVYGCKITAHLGNMTTVPVTTATATATTFSIAAVPAPAPTLPVAKAAIGGREEEVPSAAPTLPVAQAALASPADESALLRTKLALEIEVLQRQARVLQLQEEYFSLQIKRLKGDAVI</sequence>